<dbReference type="GO" id="GO:0015934">
    <property type="term" value="C:large ribosomal subunit"/>
    <property type="evidence" value="ECO:0007669"/>
    <property type="project" value="InterPro"/>
</dbReference>
<evidence type="ECO:0000256" key="2">
    <source>
        <dbReference type="ARBA" id="ARBA00022491"/>
    </source>
</evidence>
<dbReference type="Pfam" id="PF00687">
    <property type="entry name" value="Ribosomal_L1"/>
    <property type="match status" value="1"/>
</dbReference>
<comment type="subunit">
    <text evidence="10">Part of the 50S ribosomal subunit.</text>
</comment>
<keyword evidence="4 10" id="KW-0699">rRNA-binding</keyword>
<dbReference type="STRING" id="1385521.N803_04315"/>
<evidence type="ECO:0000313" key="13">
    <source>
        <dbReference type="Proteomes" id="UP000030011"/>
    </source>
</evidence>
<evidence type="ECO:0000256" key="3">
    <source>
        <dbReference type="ARBA" id="ARBA00022555"/>
    </source>
</evidence>
<dbReference type="AlphaFoldDB" id="A0A0A0JH55"/>
<keyword evidence="6 10" id="KW-0694">RNA-binding</keyword>
<dbReference type="Proteomes" id="UP000030011">
    <property type="component" value="Unassembled WGS sequence"/>
</dbReference>
<evidence type="ECO:0000256" key="5">
    <source>
        <dbReference type="ARBA" id="ARBA00022845"/>
    </source>
</evidence>
<comment type="function">
    <text evidence="10">Protein L1 is also a translational repressor protein, it controls the translation of the L11 operon by binding to its mRNA.</text>
</comment>
<dbReference type="RefSeq" id="WP_035906681.1">
    <property type="nucleotide sequence ID" value="NZ_AVPK01000010.1"/>
</dbReference>
<keyword evidence="2 10" id="KW-0678">Repressor</keyword>
<comment type="function">
    <text evidence="10">Binds directly to 23S rRNA. The L1 stalk is quite mobile in the ribosome, and is involved in E site tRNA release.</text>
</comment>
<dbReference type="InterPro" id="IPR002143">
    <property type="entry name" value="Ribosomal_uL1"/>
</dbReference>
<evidence type="ECO:0000256" key="8">
    <source>
        <dbReference type="ARBA" id="ARBA00023274"/>
    </source>
</evidence>
<dbReference type="Gene3D" id="3.30.190.20">
    <property type="match status" value="1"/>
</dbReference>
<gene>
    <name evidence="10" type="primary">rplA</name>
    <name evidence="12" type="ORF">N803_04315</name>
</gene>
<dbReference type="NCBIfam" id="TIGR01169">
    <property type="entry name" value="rplA_bact"/>
    <property type="match status" value="1"/>
</dbReference>
<evidence type="ECO:0000256" key="1">
    <source>
        <dbReference type="ARBA" id="ARBA00010531"/>
    </source>
</evidence>
<dbReference type="GO" id="GO:0003735">
    <property type="term" value="F:structural constituent of ribosome"/>
    <property type="evidence" value="ECO:0007669"/>
    <property type="project" value="InterPro"/>
</dbReference>
<dbReference type="PIRSF" id="PIRSF002155">
    <property type="entry name" value="Ribosomal_L1"/>
    <property type="match status" value="1"/>
</dbReference>
<dbReference type="FunFam" id="3.40.50.790:FF:000001">
    <property type="entry name" value="50S ribosomal protein L1"/>
    <property type="match status" value="1"/>
</dbReference>
<dbReference type="InterPro" id="IPR028364">
    <property type="entry name" value="Ribosomal_uL1/biogenesis"/>
</dbReference>
<reference evidence="12 13" key="1">
    <citation type="submission" date="2013-08" db="EMBL/GenBank/DDBJ databases">
        <title>The genome sequence of Knoellia subterranea.</title>
        <authorList>
            <person name="Zhu W."/>
            <person name="Wang G."/>
        </authorList>
    </citation>
    <scope>NUCLEOTIDE SEQUENCE [LARGE SCALE GENOMIC DNA]</scope>
    <source>
        <strain evidence="12 13">KCTC 19937</strain>
    </source>
</reference>
<accession>A0A0A0JH55</accession>
<evidence type="ECO:0000256" key="4">
    <source>
        <dbReference type="ARBA" id="ARBA00022730"/>
    </source>
</evidence>
<evidence type="ECO:0000256" key="6">
    <source>
        <dbReference type="ARBA" id="ARBA00022884"/>
    </source>
</evidence>
<dbReference type="OrthoDB" id="9803740at2"/>
<dbReference type="PANTHER" id="PTHR36427:SF3">
    <property type="entry name" value="LARGE RIBOSOMAL SUBUNIT PROTEIN UL1M"/>
    <property type="match status" value="1"/>
</dbReference>
<keyword evidence="5 10" id="KW-0810">Translation regulation</keyword>
<keyword evidence="13" id="KW-1185">Reference proteome</keyword>
<keyword evidence="3 10" id="KW-0820">tRNA-binding</keyword>
<protein>
    <recommendedName>
        <fullName evidence="9 10">Large ribosomal subunit protein uL1</fullName>
    </recommendedName>
</protein>
<evidence type="ECO:0000313" key="12">
    <source>
        <dbReference type="EMBL" id="KGN36458.1"/>
    </source>
</evidence>
<sequence>MKRSKNYRASAEKIGADKVYTPLEAVRLAKSGAKAKYDETVEVAMRLGIDPRKADQMVRGTVNLPHGTGKTARVLVFANGDKADAAREAGADFVGSDDLLEKVAGGWLDFDAIVATPDLMGKVGRLGKVLGPRGLMPNPKTGTVTMDTAKAVSDIKGGKIEFRADKHANLHFIIGKASFDEKQLVENYAAALEEVLRLKPSASKGRYISKATMSTTMGPGIPLDFTKTRNLLADDEAQADA</sequence>
<dbReference type="Gene3D" id="3.40.50.790">
    <property type="match status" value="1"/>
</dbReference>
<evidence type="ECO:0000256" key="9">
    <source>
        <dbReference type="ARBA" id="ARBA00035241"/>
    </source>
</evidence>
<keyword evidence="8 10" id="KW-0687">Ribonucleoprotein</keyword>
<evidence type="ECO:0000256" key="10">
    <source>
        <dbReference type="HAMAP-Rule" id="MF_01318"/>
    </source>
</evidence>
<dbReference type="InterPro" id="IPR005878">
    <property type="entry name" value="Ribosom_uL1_bac-type"/>
</dbReference>
<organism evidence="12 13">
    <name type="scientific">Knoellia subterranea KCTC 19937</name>
    <dbReference type="NCBI Taxonomy" id="1385521"/>
    <lineage>
        <taxon>Bacteria</taxon>
        <taxon>Bacillati</taxon>
        <taxon>Actinomycetota</taxon>
        <taxon>Actinomycetes</taxon>
        <taxon>Micrococcales</taxon>
        <taxon>Intrasporangiaceae</taxon>
        <taxon>Knoellia</taxon>
    </lineage>
</organism>
<dbReference type="GO" id="GO:0006412">
    <property type="term" value="P:translation"/>
    <property type="evidence" value="ECO:0007669"/>
    <property type="project" value="UniProtKB-UniRule"/>
</dbReference>
<dbReference type="PANTHER" id="PTHR36427">
    <property type="entry name" value="54S RIBOSOMAL PROTEIN L1, MITOCHONDRIAL"/>
    <property type="match status" value="1"/>
</dbReference>
<dbReference type="GO" id="GO:0000049">
    <property type="term" value="F:tRNA binding"/>
    <property type="evidence" value="ECO:0007669"/>
    <property type="project" value="UniProtKB-KW"/>
</dbReference>
<dbReference type="eggNOG" id="COG0081">
    <property type="taxonomic scope" value="Bacteria"/>
</dbReference>
<dbReference type="PROSITE" id="PS01199">
    <property type="entry name" value="RIBOSOMAL_L1"/>
    <property type="match status" value="1"/>
</dbReference>
<dbReference type="CDD" id="cd00403">
    <property type="entry name" value="Ribosomal_L1"/>
    <property type="match status" value="1"/>
</dbReference>
<comment type="similarity">
    <text evidence="1 10 11">Belongs to the universal ribosomal protein uL1 family.</text>
</comment>
<evidence type="ECO:0000256" key="7">
    <source>
        <dbReference type="ARBA" id="ARBA00022980"/>
    </source>
</evidence>
<dbReference type="InterPro" id="IPR023673">
    <property type="entry name" value="Ribosomal_uL1_CS"/>
</dbReference>
<name>A0A0A0JH55_9MICO</name>
<comment type="caution">
    <text evidence="12">The sequence shown here is derived from an EMBL/GenBank/DDBJ whole genome shotgun (WGS) entry which is preliminary data.</text>
</comment>
<evidence type="ECO:0000256" key="11">
    <source>
        <dbReference type="RuleBase" id="RU000659"/>
    </source>
</evidence>
<proteinExistence type="inferred from homology"/>
<dbReference type="EMBL" id="AVPK01000010">
    <property type="protein sequence ID" value="KGN36458.1"/>
    <property type="molecule type" value="Genomic_DNA"/>
</dbReference>
<dbReference type="HAMAP" id="MF_01318_B">
    <property type="entry name" value="Ribosomal_uL1_B"/>
    <property type="match status" value="1"/>
</dbReference>
<dbReference type="GO" id="GO:0019843">
    <property type="term" value="F:rRNA binding"/>
    <property type="evidence" value="ECO:0007669"/>
    <property type="project" value="UniProtKB-UniRule"/>
</dbReference>
<keyword evidence="7 10" id="KW-0689">Ribosomal protein</keyword>
<dbReference type="SUPFAM" id="SSF56808">
    <property type="entry name" value="Ribosomal protein L1"/>
    <property type="match status" value="1"/>
</dbReference>
<dbReference type="InterPro" id="IPR023674">
    <property type="entry name" value="Ribosomal_uL1-like"/>
</dbReference>
<dbReference type="GO" id="GO:0006417">
    <property type="term" value="P:regulation of translation"/>
    <property type="evidence" value="ECO:0007669"/>
    <property type="project" value="UniProtKB-KW"/>
</dbReference>
<dbReference type="InterPro" id="IPR016095">
    <property type="entry name" value="Ribosomal_uL1_3-a/b-sand"/>
</dbReference>